<dbReference type="EMBL" id="CP063078">
    <property type="protein sequence ID" value="QOQ87489.1"/>
    <property type="molecule type" value="Genomic_DNA"/>
</dbReference>
<dbReference type="PROSITE" id="PS51257">
    <property type="entry name" value="PROKAR_LIPOPROTEIN"/>
    <property type="match status" value="1"/>
</dbReference>
<organism evidence="1 2">
    <name type="scientific">Campylobacter corcagiensis</name>
    <dbReference type="NCBI Taxonomy" id="1448857"/>
    <lineage>
        <taxon>Bacteria</taxon>
        <taxon>Pseudomonadati</taxon>
        <taxon>Campylobacterota</taxon>
        <taxon>Epsilonproteobacteria</taxon>
        <taxon>Campylobacterales</taxon>
        <taxon>Campylobacteraceae</taxon>
        <taxon>Campylobacter</taxon>
    </lineage>
</organism>
<reference evidence="1 2" key="1">
    <citation type="submission" date="2020-10" db="EMBL/GenBank/DDBJ databases">
        <title>Campylobacter and Helicobacter PacBio genomes.</title>
        <authorList>
            <person name="Lane C."/>
        </authorList>
    </citation>
    <scope>NUCLEOTIDE SEQUENCE [LARGE SCALE GENOMIC DNA]</scope>
    <source>
        <strain evidence="1 2">2016D-0077</strain>
    </source>
</reference>
<gene>
    <name evidence="1" type="ORF">IMC76_01320</name>
</gene>
<keyword evidence="2" id="KW-1185">Reference proteome</keyword>
<evidence type="ECO:0000313" key="1">
    <source>
        <dbReference type="EMBL" id="QOQ87489.1"/>
    </source>
</evidence>
<proteinExistence type="predicted"/>
<name>A0A7M1LFW7_9BACT</name>
<accession>A0A7M1LFW7</accession>
<protein>
    <submittedName>
        <fullName evidence="1">Uncharacterized protein</fullName>
    </submittedName>
</protein>
<dbReference type="RefSeq" id="WP_025803052.1">
    <property type="nucleotide sequence ID" value="NZ_CP053842.1"/>
</dbReference>
<dbReference type="OrthoDB" id="6401829at2"/>
<dbReference type="AlphaFoldDB" id="A0A7M1LFW7"/>
<sequence length="202" mass="23243">MKNLSKIILLIIVLFFSGCGGNIDLVKNGVLMLNDSITVGNAIEKWKVCDSVKWSEFVSDNGRDIVEANCKIKKQYQNDIIKYYSKNARHITKQKIDVNKIGSIFMDFQFSISVNSSDFNLEYVGLNLDNLDSLNLDMLGTFEYIYQNSGNLNEILNNTFEGDVFVGKMDDELDALDKEFEKDMKDFDREMQELDNMFNDLF</sequence>
<evidence type="ECO:0000313" key="2">
    <source>
        <dbReference type="Proteomes" id="UP000594749"/>
    </source>
</evidence>
<dbReference type="Proteomes" id="UP000594749">
    <property type="component" value="Chromosome"/>
</dbReference>